<organism evidence="1 2">
    <name type="scientific">Reichenbachiella faecimaris</name>
    <dbReference type="NCBI Taxonomy" id="692418"/>
    <lineage>
        <taxon>Bacteria</taxon>
        <taxon>Pseudomonadati</taxon>
        <taxon>Bacteroidota</taxon>
        <taxon>Cytophagia</taxon>
        <taxon>Cytophagales</taxon>
        <taxon>Reichenbachiellaceae</taxon>
        <taxon>Reichenbachiella</taxon>
    </lineage>
</organism>
<gene>
    <name evidence="1" type="ORF">SAMN04488029_0271</name>
</gene>
<dbReference type="STRING" id="692418.SAMN04488029_0271"/>
<proteinExistence type="predicted"/>
<dbReference type="AlphaFoldDB" id="A0A1W2G5Q3"/>
<dbReference type="Proteomes" id="UP000192472">
    <property type="component" value="Unassembled WGS sequence"/>
</dbReference>
<dbReference type="PROSITE" id="PS51257">
    <property type="entry name" value="PROKAR_LIPOPROTEIN"/>
    <property type="match status" value="1"/>
</dbReference>
<dbReference type="RefSeq" id="WP_084370624.1">
    <property type="nucleotide sequence ID" value="NZ_FWYF01000001.1"/>
</dbReference>
<keyword evidence="2" id="KW-1185">Reference proteome</keyword>
<sequence length="499" mass="53901">MNFYKNIKMTLGILAIVSLVSSCDDGFDELNVNPNASPVILSDMLLAYTQNGIAAHRYEAWRSNLLHAATNANHMMTPWSTPYATNEGWNPAYWDRMYVREVSNIKECISIIDNNSELSDATKLGKKSIARIWKVFIFHRITDFWGDVPYSEAGLGHTADGTVTPAYDTQESIYADMLNELAEAVGDLSPGGNSFGANDILYGGDHDSWIAFGNSLRLRLGMRLTNANATLAQSNVEAAVAGSLISSNAGTARVPFYSASNDDQWSAESNGSSAPIQAFTGSFMTADFINVLVDNADPRLPVYALPTSGTVNNGNYMGVPNGAPATPITPAIGVDYSLPNNTTVFAIDADAVLLGYPEVLFLLAEAAERGWNVSGAGTAQELYEQGISASLQYHNVDDGGTYSAGANVVFNTGGSTEDRLDQIATQKWLALFGDEYESWADLRRAKGSAGLDWFTQVNGAIPERLDYPVTEQTLNGDQYTAAVARQGADNEATKIYWSK</sequence>
<dbReference type="EMBL" id="FWYF01000001">
    <property type="protein sequence ID" value="SMD31933.1"/>
    <property type="molecule type" value="Genomic_DNA"/>
</dbReference>
<dbReference type="OrthoDB" id="973072at2"/>
<dbReference type="Pfam" id="PF12771">
    <property type="entry name" value="SusD-like_2"/>
    <property type="match status" value="1"/>
</dbReference>
<dbReference type="SUPFAM" id="SSF48452">
    <property type="entry name" value="TPR-like"/>
    <property type="match status" value="1"/>
</dbReference>
<reference evidence="1 2" key="1">
    <citation type="submission" date="2017-04" db="EMBL/GenBank/DDBJ databases">
        <authorList>
            <person name="Afonso C.L."/>
            <person name="Miller P.J."/>
            <person name="Scott M.A."/>
            <person name="Spackman E."/>
            <person name="Goraichik I."/>
            <person name="Dimitrov K.M."/>
            <person name="Suarez D.L."/>
            <person name="Swayne D.E."/>
        </authorList>
    </citation>
    <scope>NUCLEOTIDE SEQUENCE [LARGE SCALE GENOMIC DNA]</scope>
    <source>
        <strain evidence="1 2">DSM 26133</strain>
    </source>
</reference>
<dbReference type="Gene3D" id="1.25.40.390">
    <property type="match status" value="1"/>
</dbReference>
<accession>A0A1W2G5Q3</accession>
<dbReference type="InterPro" id="IPR011990">
    <property type="entry name" value="TPR-like_helical_dom_sf"/>
</dbReference>
<evidence type="ECO:0000313" key="1">
    <source>
        <dbReference type="EMBL" id="SMD31933.1"/>
    </source>
</evidence>
<dbReference type="InterPro" id="IPR041662">
    <property type="entry name" value="SusD-like_2"/>
</dbReference>
<protein>
    <submittedName>
        <fullName evidence="1">Starch-binding associating with outer membrane</fullName>
    </submittedName>
</protein>
<evidence type="ECO:0000313" key="2">
    <source>
        <dbReference type="Proteomes" id="UP000192472"/>
    </source>
</evidence>
<name>A0A1W2G5Q3_REIFA</name>